<sequence>MSNRAGRTMTAGIAAAIALLSAPASAVTLPDDRAWMIRMIACKGNGVLMEVYLPQSVVFAPHGGMAAGKTADGYYTLDLTELNKGKDLEPVHVTMSADKKSVTVDQYTRGLPPTRMPVGGGTVDFDQRFGIGAKCGPFQAQDPNYGN</sequence>
<gene>
    <name evidence="2" type="ORF">SAMN05444164_3006</name>
</gene>
<feature type="chain" id="PRO_5011656610" evidence="1">
    <location>
        <begin position="27"/>
        <end position="147"/>
    </location>
</feature>
<dbReference type="EMBL" id="FNTH01000001">
    <property type="protein sequence ID" value="SEC88501.1"/>
    <property type="molecule type" value="Genomic_DNA"/>
</dbReference>
<name>A0A1H4W784_9BRAD</name>
<keyword evidence="1" id="KW-0732">Signal</keyword>
<dbReference type="AlphaFoldDB" id="A0A1H4W784"/>
<dbReference type="Proteomes" id="UP000198992">
    <property type="component" value="Unassembled WGS sequence"/>
</dbReference>
<protein>
    <submittedName>
        <fullName evidence="2">Uncharacterized protein</fullName>
    </submittedName>
</protein>
<accession>A0A1H4W784</accession>
<organism evidence="2 3">
    <name type="scientific">Bradyrhizobium erythrophlei</name>
    <dbReference type="NCBI Taxonomy" id="1437360"/>
    <lineage>
        <taxon>Bacteria</taxon>
        <taxon>Pseudomonadati</taxon>
        <taxon>Pseudomonadota</taxon>
        <taxon>Alphaproteobacteria</taxon>
        <taxon>Hyphomicrobiales</taxon>
        <taxon>Nitrobacteraceae</taxon>
        <taxon>Bradyrhizobium</taxon>
    </lineage>
</organism>
<evidence type="ECO:0000313" key="2">
    <source>
        <dbReference type="EMBL" id="SEC88501.1"/>
    </source>
</evidence>
<evidence type="ECO:0000313" key="3">
    <source>
        <dbReference type="Proteomes" id="UP000198992"/>
    </source>
</evidence>
<proteinExistence type="predicted"/>
<feature type="signal peptide" evidence="1">
    <location>
        <begin position="1"/>
        <end position="26"/>
    </location>
</feature>
<dbReference type="OrthoDB" id="8229440at2"/>
<reference evidence="2 3" key="1">
    <citation type="submission" date="2016-10" db="EMBL/GenBank/DDBJ databases">
        <authorList>
            <person name="de Groot N.N."/>
        </authorList>
    </citation>
    <scope>NUCLEOTIDE SEQUENCE [LARGE SCALE GENOMIC DNA]</scope>
    <source>
        <strain evidence="2 3">MT12</strain>
    </source>
</reference>
<evidence type="ECO:0000256" key="1">
    <source>
        <dbReference type="SAM" id="SignalP"/>
    </source>
</evidence>